<feature type="compositionally biased region" description="Acidic residues" evidence="1">
    <location>
        <begin position="196"/>
        <end position="205"/>
    </location>
</feature>
<gene>
    <name evidence="2" type="ORF">KGMB01110_24640</name>
</gene>
<dbReference type="Proteomes" id="UP000265643">
    <property type="component" value="Unassembled WGS sequence"/>
</dbReference>
<protein>
    <submittedName>
        <fullName evidence="2">Uncharacterized protein</fullName>
    </submittedName>
</protein>
<feature type="compositionally biased region" description="Acidic residues" evidence="1">
    <location>
        <begin position="172"/>
        <end position="181"/>
    </location>
</feature>
<evidence type="ECO:0000313" key="2">
    <source>
        <dbReference type="EMBL" id="GCA68028.1"/>
    </source>
</evidence>
<dbReference type="RefSeq" id="WP_119298648.1">
    <property type="nucleotide sequence ID" value="NZ_BHGK01000001.1"/>
</dbReference>
<name>A0A391PAK2_9FIRM</name>
<reference evidence="3" key="1">
    <citation type="submission" date="2018-09" db="EMBL/GenBank/DDBJ databases">
        <title>Draft Genome Sequence of Mediterraneibacter sp. KCTC 15684.</title>
        <authorList>
            <person name="Kim J.S."/>
            <person name="Han K.I."/>
            <person name="Suh M.K."/>
            <person name="Lee K.C."/>
            <person name="Eom M.K."/>
            <person name="Lee J.H."/>
            <person name="Park S.H."/>
            <person name="Kang S.W."/>
            <person name="Park J.E."/>
            <person name="Oh B.S."/>
            <person name="Yu S.Y."/>
            <person name="Choi S.H."/>
            <person name="Lee D.H."/>
            <person name="Yoon H."/>
            <person name="Kim B."/>
            <person name="Yang S.J."/>
            <person name="Lee J.S."/>
        </authorList>
    </citation>
    <scope>NUCLEOTIDE SEQUENCE [LARGE SCALE GENOMIC DNA]</scope>
    <source>
        <strain evidence="3">KCTC 15684</strain>
    </source>
</reference>
<accession>A0A391PAK2</accession>
<comment type="caution">
    <text evidence="2">The sequence shown here is derived from an EMBL/GenBank/DDBJ whole genome shotgun (WGS) entry which is preliminary data.</text>
</comment>
<organism evidence="2 3">
    <name type="scientific">Mediterraneibacter butyricigenes</name>
    <dbReference type="NCBI Taxonomy" id="2316025"/>
    <lineage>
        <taxon>Bacteria</taxon>
        <taxon>Bacillati</taxon>
        <taxon>Bacillota</taxon>
        <taxon>Clostridia</taxon>
        <taxon>Lachnospirales</taxon>
        <taxon>Lachnospiraceae</taxon>
        <taxon>Mediterraneibacter</taxon>
    </lineage>
</organism>
<evidence type="ECO:0000256" key="1">
    <source>
        <dbReference type="SAM" id="MobiDB-lite"/>
    </source>
</evidence>
<evidence type="ECO:0000313" key="3">
    <source>
        <dbReference type="Proteomes" id="UP000265643"/>
    </source>
</evidence>
<keyword evidence="3" id="KW-1185">Reference proteome</keyword>
<proteinExistence type="predicted"/>
<dbReference type="EMBL" id="BHGK01000001">
    <property type="protein sequence ID" value="GCA68028.1"/>
    <property type="molecule type" value="Genomic_DNA"/>
</dbReference>
<dbReference type="AlphaFoldDB" id="A0A391PAK2"/>
<feature type="region of interest" description="Disordered" evidence="1">
    <location>
        <begin position="172"/>
        <end position="205"/>
    </location>
</feature>
<sequence>MNNYEEMMIESDVFANARDNFDSLLQKLFKSMENNESDEGSITLKVNLNMVEDWVPNGEGGTIHIKKPVLKHKVSIEVPVKDSIDGRKDSGMNLVWDDELRRYVLNYINEGGQQSLFDPDYEENLKGSAGLEESNLLPGPSNELPDLNGIPDAHFTEADPLDDALNRPITLEDEEITDEENINAYGGDTEATGSTDGEDDYEYEE</sequence>